<gene>
    <name evidence="7" type="ORF">EFD62_04370</name>
</gene>
<evidence type="ECO:0000256" key="5">
    <source>
        <dbReference type="ARBA" id="ARBA00023136"/>
    </source>
</evidence>
<evidence type="ECO:0000313" key="8">
    <source>
        <dbReference type="Proteomes" id="UP000289166"/>
    </source>
</evidence>
<comment type="caution">
    <text evidence="7">The sequence shown here is derived from an EMBL/GenBank/DDBJ whole genome shotgun (WGS) entry which is preliminary data.</text>
</comment>
<reference evidence="8" key="1">
    <citation type="submission" date="2018-11" db="EMBL/GenBank/DDBJ databases">
        <title>Genome sequencing of a novel mesophilic and cellulolytic organism within the genus Hungateiclostridium.</title>
        <authorList>
            <person name="Rettenmaier R."/>
            <person name="Liebl W."/>
            <person name="Zverlov V."/>
        </authorList>
    </citation>
    <scope>NUCLEOTIDE SEQUENCE [LARGE SCALE GENOMIC DNA]</scope>
    <source>
        <strain evidence="8">N2K1</strain>
    </source>
</reference>
<dbReference type="Pfam" id="PF01925">
    <property type="entry name" value="TauE"/>
    <property type="match status" value="1"/>
</dbReference>
<keyword evidence="5 6" id="KW-0472">Membrane</keyword>
<organism evidence="7 8">
    <name type="scientific">Acetivibrio mesophilus</name>
    <dbReference type="NCBI Taxonomy" id="2487273"/>
    <lineage>
        <taxon>Bacteria</taxon>
        <taxon>Bacillati</taxon>
        <taxon>Bacillota</taxon>
        <taxon>Clostridia</taxon>
        <taxon>Eubacteriales</taxon>
        <taxon>Oscillospiraceae</taxon>
        <taxon>Acetivibrio</taxon>
    </lineage>
</organism>
<dbReference type="Proteomes" id="UP000289166">
    <property type="component" value="Unassembled WGS sequence"/>
</dbReference>
<dbReference type="RefSeq" id="WP_069193340.1">
    <property type="nucleotide sequence ID" value="NZ_RLII01000003.1"/>
</dbReference>
<keyword evidence="3 6" id="KW-0812">Transmembrane</keyword>
<proteinExistence type="inferred from homology"/>
<sequence length="126" mass="13710">MLLFLIGLASGIISGMGIGGGAILIPALVFFVNPDQHIAQSVNLLFFIPTAVIALIVHIKNKRVNFKLTVPIAIFGLIGAFLGSRLAIALPGGSLKKYFGIFLLILGFYEMLRRDKKRNKEQGKEN</sequence>
<keyword evidence="4 6" id="KW-1133">Transmembrane helix</keyword>
<evidence type="ECO:0000313" key="7">
    <source>
        <dbReference type="EMBL" id="RXE59994.1"/>
    </source>
</evidence>
<feature type="transmembrane region" description="Helical" evidence="6">
    <location>
        <begin position="37"/>
        <end position="56"/>
    </location>
</feature>
<evidence type="ECO:0000256" key="6">
    <source>
        <dbReference type="RuleBase" id="RU363041"/>
    </source>
</evidence>
<dbReference type="AlphaFoldDB" id="A0A4Q0I6G0"/>
<dbReference type="PANTHER" id="PTHR43701:SF2">
    <property type="entry name" value="MEMBRANE TRANSPORTER PROTEIN YJNA-RELATED"/>
    <property type="match status" value="1"/>
</dbReference>
<name>A0A4Q0I6G0_9FIRM</name>
<evidence type="ECO:0000256" key="1">
    <source>
        <dbReference type="ARBA" id="ARBA00004141"/>
    </source>
</evidence>
<dbReference type="PANTHER" id="PTHR43701">
    <property type="entry name" value="MEMBRANE TRANSPORTER PROTEIN MJ0441-RELATED"/>
    <property type="match status" value="1"/>
</dbReference>
<keyword evidence="8" id="KW-1185">Reference proteome</keyword>
<dbReference type="EMBL" id="RLII01000003">
    <property type="protein sequence ID" value="RXE59994.1"/>
    <property type="molecule type" value="Genomic_DNA"/>
</dbReference>
<accession>A0A4Q0I6G0</accession>
<keyword evidence="6" id="KW-1003">Cell membrane</keyword>
<dbReference type="OrthoDB" id="25340at2"/>
<feature type="transmembrane region" description="Helical" evidence="6">
    <location>
        <begin position="95"/>
        <end position="112"/>
    </location>
</feature>
<dbReference type="GO" id="GO:0005886">
    <property type="term" value="C:plasma membrane"/>
    <property type="evidence" value="ECO:0007669"/>
    <property type="project" value="UniProtKB-SubCell"/>
</dbReference>
<dbReference type="InterPro" id="IPR002781">
    <property type="entry name" value="TM_pro_TauE-like"/>
</dbReference>
<evidence type="ECO:0000256" key="3">
    <source>
        <dbReference type="ARBA" id="ARBA00022692"/>
    </source>
</evidence>
<comment type="similarity">
    <text evidence="2 6">Belongs to the 4-toluene sulfonate uptake permease (TSUP) (TC 2.A.102) family.</text>
</comment>
<evidence type="ECO:0000256" key="4">
    <source>
        <dbReference type="ARBA" id="ARBA00022989"/>
    </source>
</evidence>
<evidence type="ECO:0000256" key="2">
    <source>
        <dbReference type="ARBA" id="ARBA00009142"/>
    </source>
</evidence>
<protein>
    <recommendedName>
        <fullName evidence="6">Probable membrane transporter protein</fullName>
    </recommendedName>
</protein>
<feature type="transmembrane region" description="Helical" evidence="6">
    <location>
        <begin position="68"/>
        <end position="89"/>
    </location>
</feature>
<comment type="subcellular location">
    <subcellularLocation>
        <location evidence="6">Cell membrane</location>
        <topology evidence="6">Multi-pass membrane protein</topology>
    </subcellularLocation>
    <subcellularLocation>
        <location evidence="1">Membrane</location>
        <topology evidence="1">Multi-pass membrane protein</topology>
    </subcellularLocation>
</comment>
<dbReference type="InterPro" id="IPR051598">
    <property type="entry name" value="TSUP/Inactive_protease-like"/>
</dbReference>